<dbReference type="Proteomes" id="UP001229651">
    <property type="component" value="Unassembled WGS sequence"/>
</dbReference>
<evidence type="ECO:0000313" key="2">
    <source>
        <dbReference type="Proteomes" id="UP001229651"/>
    </source>
</evidence>
<dbReference type="RefSeq" id="WP_306998866.1">
    <property type="nucleotide sequence ID" value="NZ_JAUSUT010000001.1"/>
</dbReference>
<name>A0ABU0F6H5_9PSEU</name>
<dbReference type="EMBL" id="JAUSUT010000001">
    <property type="protein sequence ID" value="MDQ0383113.1"/>
    <property type="molecule type" value="Genomic_DNA"/>
</dbReference>
<protein>
    <submittedName>
        <fullName evidence="1">Uncharacterized protein</fullName>
    </submittedName>
</protein>
<comment type="caution">
    <text evidence="1">The sequence shown here is derived from an EMBL/GenBank/DDBJ whole genome shotgun (WGS) entry which is preliminary data.</text>
</comment>
<gene>
    <name evidence="1" type="ORF">FB470_007107</name>
</gene>
<accession>A0ABU0F6H5</accession>
<reference evidence="1 2" key="1">
    <citation type="submission" date="2023-07" db="EMBL/GenBank/DDBJ databases">
        <title>Sequencing the genomes of 1000 actinobacteria strains.</title>
        <authorList>
            <person name="Klenk H.-P."/>
        </authorList>
    </citation>
    <scope>NUCLEOTIDE SEQUENCE [LARGE SCALE GENOMIC DNA]</scope>
    <source>
        <strain evidence="1 2">DSM 45805</strain>
    </source>
</reference>
<organism evidence="1 2">
    <name type="scientific">Amycolatopsis thermophila</name>
    <dbReference type="NCBI Taxonomy" id="206084"/>
    <lineage>
        <taxon>Bacteria</taxon>
        <taxon>Bacillati</taxon>
        <taxon>Actinomycetota</taxon>
        <taxon>Actinomycetes</taxon>
        <taxon>Pseudonocardiales</taxon>
        <taxon>Pseudonocardiaceae</taxon>
        <taxon>Amycolatopsis</taxon>
    </lineage>
</organism>
<evidence type="ECO:0000313" key="1">
    <source>
        <dbReference type="EMBL" id="MDQ0383113.1"/>
    </source>
</evidence>
<sequence>MGRSCIEFGDQDLWVADAHIRMWLYLINAEIDRLPAPPAWLARAREDWHREAVAGVHGMILPTTA</sequence>
<keyword evidence="2" id="KW-1185">Reference proteome</keyword>
<proteinExistence type="predicted"/>